<evidence type="ECO:0000259" key="3">
    <source>
        <dbReference type="Pfam" id="PF00128"/>
    </source>
</evidence>
<proteinExistence type="predicted"/>
<dbReference type="GO" id="GO:0031216">
    <property type="term" value="F:neopullulanase activity"/>
    <property type="evidence" value="ECO:0007669"/>
    <property type="project" value="UniProtKB-EC"/>
</dbReference>
<gene>
    <name evidence="4" type="primary">malZ_2</name>
    <name evidence="4" type="ORF">NCTC9962_02590</name>
</gene>
<dbReference type="EMBL" id="UGED01000007">
    <property type="protein sequence ID" value="STL41325.1"/>
    <property type="molecule type" value="Genomic_DNA"/>
</dbReference>
<organism evidence="4 5">
    <name type="scientific">Escherichia coli</name>
    <dbReference type="NCBI Taxonomy" id="562"/>
    <lineage>
        <taxon>Bacteria</taxon>
        <taxon>Pseudomonadati</taxon>
        <taxon>Pseudomonadota</taxon>
        <taxon>Gammaproteobacteria</taxon>
        <taxon>Enterobacterales</taxon>
        <taxon>Enterobacteriaceae</taxon>
        <taxon>Escherichia</taxon>
    </lineage>
</organism>
<dbReference type="GO" id="GO:0005975">
    <property type="term" value="P:carbohydrate metabolic process"/>
    <property type="evidence" value="ECO:0007669"/>
    <property type="project" value="InterPro"/>
</dbReference>
<keyword evidence="2 4" id="KW-0326">Glycosidase</keyword>
<dbReference type="AlphaFoldDB" id="A0A377B252"/>
<accession>A0A377B252</accession>
<dbReference type="PANTHER" id="PTHR10357:SF210">
    <property type="entry name" value="MALTODEXTRIN GLUCOSIDASE"/>
    <property type="match status" value="1"/>
</dbReference>
<reference evidence="4 5" key="1">
    <citation type="submission" date="2018-06" db="EMBL/GenBank/DDBJ databases">
        <authorList>
            <consortium name="Pathogen Informatics"/>
            <person name="Doyle S."/>
        </authorList>
    </citation>
    <scope>NUCLEOTIDE SEQUENCE [LARGE SCALE GENOMIC DNA]</scope>
    <source>
        <strain evidence="4 5">NCTC9962</strain>
    </source>
</reference>
<dbReference type="Gene3D" id="3.20.20.80">
    <property type="entry name" value="Glycosidases"/>
    <property type="match status" value="1"/>
</dbReference>
<dbReference type="Proteomes" id="UP000254052">
    <property type="component" value="Unassembled WGS sequence"/>
</dbReference>
<dbReference type="InterPro" id="IPR017853">
    <property type="entry name" value="GH"/>
</dbReference>
<sequence>MTALYLNPVFKAPSVHKYDTEDYRHVDPQFGGDGALLRLRHNTQQLGMRLVLDGVFNHSGDSHAWFDRHNRGTGELVTTLNRPGATGTRLVMMARRSTGLAMPACRSWIISRKVW</sequence>
<protein>
    <submittedName>
        <fullName evidence="4">Maltodextrin glucosidase</fullName>
        <ecNumber evidence="4">3.2.1.135</ecNumber>
    </submittedName>
</protein>
<dbReference type="InterPro" id="IPR006047">
    <property type="entry name" value="GH13_cat_dom"/>
</dbReference>
<dbReference type="EC" id="3.2.1.135" evidence="4"/>
<evidence type="ECO:0000313" key="4">
    <source>
        <dbReference type="EMBL" id="STL41325.1"/>
    </source>
</evidence>
<keyword evidence="1 4" id="KW-0378">Hydrolase</keyword>
<name>A0A377B252_ECOLX</name>
<evidence type="ECO:0000256" key="2">
    <source>
        <dbReference type="ARBA" id="ARBA00023295"/>
    </source>
</evidence>
<dbReference type="PANTHER" id="PTHR10357">
    <property type="entry name" value="ALPHA-AMYLASE FAMILY MEMBER"/>
    <property type="match status" value="1"/>
</dbReference>
<dbReference type="SUPFAM" id="SSF51445">
    <property type="entry name" value="(Trans)glycosidases"/>
    <property type="match status" value="1"/>
</dbReference>
<evidence type="ECO:0000313" key="5">
    <source>
        <dbReference type="Proteomes" id="UP000254052"/>
    </source>
</evidence>
<dbReference type="Pfam" id="PF00128">
    <property type="entry name" value="Alpha-amylase"/>
    <property type="match status" value="1"/>
</dbReference>
<feature type="domain" description="Glycosyl hydrolase family 13 catalytic" evidence="3">
    <location>
        <begin position="1"/>
        <end position="71"/>
    </location>
</feature>
<evidence type="ECO:0000256" key="1">
    <source>
        <dbReference type="ARBA" id="ARBA00022801"/>
    </source>
</evidence>